<dbReference type="PROSITE" id="PS50110">
    <property type="entry name" value="RESPONSE_REGULATORY"/>
    <property type="match status" value="1"/>
</dbReference>
<dbReference type="InterPro" id="IPR036890">
    <property type="entry name" value="HATPase_C_sf"/>
</dbReference>
<dbReference type="InterPro" id="IPR004358">
    <property type="entry name" value="Sig_transdc_His_kin-like_C"/>
</dbReference>
<proteinExistence type="predicted"/>
<evidence type="ECO:0000256" key="9">
    <source>
        <dbReference type="SAM" id="Coils"/>
    </source>
</evidence>
<comment type="catalytic activity">
    <reaction evidence="1">
        <text>ATP + protein L-histidine = ADP + protein N-phospho-L-histidine.</text>
        <dbReference type="EC" id="2.7.13.3"/>
    </reaction>
</comment>
<dbReference type="EMBL" id="VIKS01000016">
    <property type="protein sequence ID" value="TQV81437.1"/>
    <property type="molecule type" value="Genomic_DNA"/>
</dbReference>
<dbReference type="GO" id="GO:0000155">
    <property type="term" value="F:phosphorelay sensor kinase activity"/>
    <property type="evidence" value="ECO:0007669"/>
    <property type="project" value="InterPro"/>
</dbReference>
<keyword evidence="6" id="KW-0238">DNA-binding</keyword>
<sequence length="479" mass="53591">MTFFKLTSCFHKHLSDKVQTSSIFSSIEFPANILLSILREWHFDPKLLEIKQKKRRLCIWKIIERLEGNLENKLMNAAPTILIVDDEPNNLNLLKQVLAPHNYHLIFAKSGPDAIMRASQQEPDLVLLDVMMPGMDGYEVCQKLKSQPETEAVPVIFLTALDGVKDEQRGFDIGAVDYIVKPIVPALVLARVATQLDLRTRTQKLEKALTEIERANKELRDTQEQLVLQQMMAALGGTVAGVAHEINTPLGNSLFMTSALADKTNDFKDAFQSDTLKRSTVTSFLDDVQSSTDLILRNLHRSSKLIKRFKETAADRQGLTRRKFELFEFISESEPLLKRHAQGIEIDVKCQLKLTMQSYPDAIYRVLAQIIENASSHAFKPEQKGQVSIEVTAADEKVLIKVTDNGQGIDPELIDHIFEPFTTTKRGSATHAGLGLNVVFNTVTMVLAGDISVSSELKKGAEFTITIPQEVPEQVKVAS</sequence>
<keyword evidence="9" id="KW-0175">Coiled coil</keyword>
<dbReference type="OrthoDB" id="1931120at2"/>
<dbReference type="GO" id="GO:0003677">
    <property type="term" value="F:DNA binding"/>
    <property type="evidence" value="ECO:0007669"/>
    <property type="project" value="UniProtKB-KW"/>
</dbReference>
<dbReference type="SMART" id="SM00448">
    <property type="entry name" value="REC"/>
    <property type="match status" value="1"/>
</dbReference>
<evidence type="ECO:0000313" key="12">
    <source>
        <dbReference type="EMBL" id="TQV81437.1"/>
    </source>
</evidence>
<dbReference type="PANTHER" id="PTHR43547">
    <property type="entry name" value="TWO-COMPONENT HISTIDINE KINASE"/>
    <property type="match status" value="1"/>
</dbReference>
<keyword evidence="7" id="KW-0804">Transcription</keyword>
<dbReference type="CDD" id="cd00075">
    <property type="entry name" value="HATPase"/>
    <property type="match status" value="1"/>
</dbReference>
<evidence type="ECO:0000256" key="4">
    <source>
        <dbReference type="ARBA" id="ARBA00023012"/>
    </source>
</evidence>
<dbReference type="PANTHER" id="PTHR43547:SF2">
    <property type="entry name" value="HYBRID SIGNAL TRANSDUCTION HISTIDINE KINASE C"/>
    <property type="match status" value="1"/>
</dbReference>
<organism evidence="12 13">
    <name type="scientific">Aliikangiella coralliicola</name>
    <dbReference type="NCBI Taxonomy" id="2592383"/>
    <lineage>
        <taxon>Bacteria</taxon>
        <taxon>Pseudomonadati</taxon>
        <taxon>Pseudomonadota</taxon>
        <taxon>Gammaproteobacteria</taxon>
        <taxon>Oceanospirillales</taxon>
        <taxon>Pleioneaceae</taxon>
        <taxon>Aliikangiella</taxon>
    </lineage>
</organism>
<dbReference type="PROSITE" id="PS50109">
    <property type="entry name" value="HIS_KIN"/>
    <property type="match status" value="1"/>
</dbReference>
<dbReference type="CDD" id="cd17538">
    <property type="entry name" value="REC_D1_PleD-like"/>
    <property type="match status" value="1"/>
</dbReference>
<dbReference type="AlphaFoldDB" id="A0A545TW33"/>
<dbReference type="SUPFAM" id="SSF47384">
    <property type="entry name" value="Homodimeric domain of signal transducing histidine kinase"/>
    <property type="match status" value="1"/>
</dbReference>
<evidence type="ECO:0000256" key="3">
    <source>
        <dbReference type="ARBA" id="ARBA00022553"/>
    </source>
</evidence>
<keyword evidence="3 8" id="KW-0597">Phosphoprotein</keyword>
<evidence type="ECO:0000256" key="2">
    <source>
        <dbReference type="ARBA" id="ARBA00012438"/>
    </source>
</evidence>
<dbReference type="SUPFAM" id="SSF55874">
    <property type="entry name" value="ATPase domain of HSP90 chaperone/DNA topoisomerase II/histidine kinase"/>
    <property type="match status" value="1"/>
</dbReference>
<reference evidence="12 13" key="1">
    <citation type="submission" date="2019-07" db="EMBL/GenBank/DDBJ databases">
        <title>Draft genome for Aliikangiella sp. M105.</title>
        <authorList>
            <person name="Wang G."/>
        </authorList>
    </citation>
    <scope>NUCLEOTIDE SEQUENCE [LARGE SCALE GENOMIC DNA]</scope>
    <source>
        <strain evidence="12 13">M105</strain>
    </source>
</reference>
<feature type="coiled-coil region" evidence="9">
    <location>
        <begin position="198"/>
        <end position="232"/>
    </location>
</feature>
<dbReference type="SUPFAM" id="SSF52172">
    <property type="entry name" value="CheY-like"/>
    <property type="match status" value="1"/>
</dbReference>
<feature type="modified residue" description="4-aspartylphosphate" evidence="8">
    <location>
        <position position="129"/>
    </location>
</feature>
<evidence type="ECO:0000256" key="6">
    <source>
        <dbReference type="ARBA" id="ARBA00023125"/>
    </source>
</evidence>
<dbReference type="Gene3D" id="3.30.565.10">
    <property type="entry name" value="Histidine kinase-like ATPase, C-terminal domain"/>
    <property type="match status" value="1"/>
</dbReference>
<evidence type="ECO:0000259" key="11">
    <source>
        <dbReference type="PROSITE" id="PS50110"/>
    </source>
</evidence>
<dbReference type="InterPro" id="IPR036097">
    <property type="entry name" value="HisK_dim/P_sf"/>
</dbReference>
<dbReference type="Gene3D" id="3.40.50.2300">
    <property type="match status" value="1"/>
</dbReference>
<evidence type="ECO:0000256" key="8">
    <source>
        <dbReference type="PROSITE-ProRule" id="PRU00169"/>
    </source>
</evidence>
<protein>
    <recommendedName>
        <fullName evidence="2">histidine kinase</fullName>
        <ecNumber evidence="2">2.7.13.3</ecNumber>
    </recommendedName>
</protein>
<dbReference type="Gene3D" id="1.10.287.130">
    <property type="match status" value="1"/>
</dbReference>
<dbReference type="PRINTS" id="PR00344">
    <property type="entry name" value="BCTRLSENSOR"/>
</dbReference>
<evidence type="ECO:0000313" key="13">
    <source>
        <dbReference type="Proteomes" id="UP000315439"/>
    </source>
</evidence>
<feature type="domain" description="Response regulatory" evidence="11">
    <location>
        <begin position="80"/>
        <end position="196"/>
    </location>
</feature>
<dbReference type="InterPro" id="IPR001789">
    <property type="entry name" value="Sig_transdc_resp-reg_receiver"/>
</dbReference>
<feature type="domain" description="Histidine kinase" evidence="10">
    <location>
        <begin position="241"/>
        <end position="471"/>
    </location>
</feature>
<dbReference type="InterPro" id="IPR003661">
    <property type="entry name" value="HisK_dim/P_dom"/>
</dbReference>
<keyword evidence="4" id="KW-0902">Two-component regulatory system</keyword>
<dbReference type="CDD" id="cd00082">
    <property type="entry name" value="HisKA"/>
    <property type="match status" value="1"/>
</dbReference>
<gene>
    <name evidence="12" type="ORF">FLL46_25130</name>
</gene>
<evidence type="ECO:0000259" key="10">
    <source>
        <dbReference type="PROSITE" id="PS50109"/>
    </source>
</evidence>
<dbReference type="InterPro" id="IPR005467">
    <property type="entry name" value="His_kinase_dom"/>
</dbReference>
<name>A0A545TW33_9GAMM</name>
<dbReference type="EC" id="2.7.13.3" evidence="2"/>
<evidence type="ECO:0000256" key="5">
    <source>
        <dbReference type="ARBA" id="ARBA00023015"/>
    </source>
</evidence>
<keyword evidence="5" id="KW-0805">Transcription regulation</keyword>
<dbReference type="FunFam" id="3.40.50.2300:FF:000001">
    <property type="entry name" value="DNA-binding response regulator PhoB"/>
    <property type="match status" value="1"/>
</dbReference>
<evidence type="ECO:0000256" key="1">
    <source>
        <dbReference type="ARBA" id="ARBA00000085"/>
    </source>
</evidence>
<dbReference type="Pfam" id="PF02518">
    <property type="entry name" value="HATPase_c"/>
    <property type="match status" value="1"/>
</dbReference>
<accession>A0A545TW33</accession>
<evidence type="ECO:0000256" key="7">
    <source>
        <dbReference type="ARBA" id="ARBA00023163"/>
    </source>
</evidence>
<comment type="caution">
    <text evidence="12">The sequence shown here is derived from an EMBL/GenBank/DDBJ whole genome shotgun (WGS) entry which is preliminary data.</text>
</comment>
<dbReference type="InterPro" id="IPR003594">
    <property type="entry name" value="HATPase_dom"/>
</dbReference>
<dbReference type="Pfam" id="PF00072">
    <property type="entry name" value="Response_reg"/>
    <property type="match status" value="1"/>
</dbReference>
<dbReference type="RefSeq" id="WP_142934927.1">
    <property type="nucleotide sequence ID" value="NZ_ML660172.1"/>
</dbReference>
<dbReference type="SMART" id="SM00387">
    <property type="entry name" value="HATPase_c"/>
    <property type="match status" value="1"/>
</dbReference>
<dbReference type="Proteomes" id="UP000315439">
    <property type="component" value="Unassembled WGS sequence"/>
</dbReference>
<dbReference type="InterPro" id="IPR011006">
    <property type="entry name" value="CheY-like_superfamily"/>
</dbReference>
<keyword evidence="13" id="KW-1185">Reference proteome</keyword>